<dbReference type="InterPro" id="IPR000276">
    <property type="entry name" value="GPCR_Rhodpsn"/>
</dbReference>
<organism evidence="7 8">
    <name type="scientific">Paramormyrops kingsleyae</name>
    <dbReference type="NCBI Taxonomy" id="1676925"/>
    <lineage>
        <taxon>Eukaryota</taxon>
        <taxon>Metazoa</taxon>
        <taxon>Chordata</taxon>
        <taxon>Craniata</taxon>
        <taxon>Vertebrata</taxon>
        <taxon>Euteleostomi</taxon>
        <taxon>Actinopterygii</taxon>
        <taxon>Neopterygii</taxon>
        <taxon>Teleostei</taxon>
        <taxon>Osteoglossocephala</taxon>
        <taxon>Osteoglossomorpha</taxon>
        <taxon>Osteoglossiformes</taxon>
        <taxon>Mormyridae</taxon>
        <taxon>Paramormyrops</taxon>
    </lineage>
</organism>
<feature type="transmembrane region" description="Helical" evidence="5">
    <location>
        <begin position="187"/>
        <end position="214"/>
    </location>
</feature>
<protein>
    <recommendedName>
        <fullName evidence="6">G-protein coupled receptors family 1 profile domain-containing protein</fullName>
    </recommendedName>
</protein>
<dbReference type="PANTHER" id="PTHR24244:SF0">
    <property type="entry name" value="G-PROTEIN COUPLED RECEPTORS FAMILY 1 PROFILE DOMAIN-CONTAINING PROTEIN"/>
    <property type="match status" value="1"/>
</dbReference>
<feature type="domain" description="G-protein coupled receptors family 1 profile" evidence="6">
    <location>
        <begin position="38"/>
        <end position="292"/>
    </location>
</feature>
<keyword evidence="4 5" id="KW-0472">Membrane</keyword>
<dbReference type="GeneTree" id="ENSGT00940000155094"/>
<reference evidence="7" key="1">
    <citation type="submission" date="2025-08" db="UniProtKB">
        <authorList>
            <consortium name="Ensembl"/>
        </authorList>
    </citation>
    <scope>IDENTIFICATION</scope>
</reference>
<evidence type="ECO:0000256" key="1">
    <source>
        <dbReference type="ARBA" id="ARBA00004370"/>
    </source>
</evidence>
<dbReference type="InterPro" id="IPR017452">
    <property type="entry name" value="GPCR_Rhodpsn_7TM"/>
</dbReference>
<comment type="subcellular location">
    <subcellularLocation>
        <location evidence="1">Membrane</location>
    </subcellularLocation>
</comment>
<evidence type="ECO:0000313" key="8">
    <source>
        <dbReference type="Proteomes" id="UP000261540"/>
    </source>
</evidence>
<dbReference type="PRINTS" id="PR00237">
    <property type="entry name" value="GPCRRHODOPSN"/>
</dbReference>
<dbReference type="Ensembl" id="ENSPKIT00000002039.1">
    <property type="protein sequence ID" value="ENSPKIP00000021403.1"/>
    <property type="gene ID" value="ENSPKIG00000005828.1"/>
</dbReference>
<evidence type="ECO:0000256" key="2">
    <source>
        <dbReference type="ARBA" id="ARBA00022692"/>
    </source>
</evidence>
<sequence length="334" mass="38184">VSSANIMHNVNCTEINLDFTHTFLPIVYILVFIIGIIGNCWGLYSVKKNWKKLGNINIFVLNLGVADLLYVFCLPFLVVYYFNKSKWIFGYTFCMVTRFCFNLNLYGSIGFLTCICVYRYLGIVHTMEVMGRIKTRHSVWISVLVWCSVLIQIIPDMCFDKAPENSSDACYDTTADNRIGDYLPYSIGWSITGFGIPLLVILWCYGHVAVVLATRANVDALLKQRCLKLVIILIILFSVCFIPYHVLRNLNLVTRILKNKGTCHEMYKDIYVAHQVSRGLASMNSAINSLIYLLGNDDFLLRFHGYSMRARMSLSRIAGVVIYKKPQDTEESFI</sequence>
<evidence type="ECO:0000256" key="3">
    <source>
        <dbReference type="ARBA" id="ARBA00022989"/>
    </source>
</evidence>
<dbReference type="Proteomes" id="UP000261540">
    <property type="component" value="Unplaced"/>
</dbReference>
<dbReference type="InterPro" id="IPR027294">
    <property type="entry name" value="NPS_rcpt"/>
</dbReference>
<dbReference type="PANTHER" id="PTHR24244">
    <property type="entry name" value="NEUROPEPTIDE S RECEPTOR"/>
    <property type="match status" value="1"/>
</dbReference>
<dbReference type="Pfam" id="PF00001">
    <property type="entry name" value="7tm_1"/>
    <property type="match status" value="1"/>
</dbReference>
<feature type="transmembrane region" description="Helical" evidence="5">
    <location>
        <begin position="226"/>
        <end position="247"/>
    </location>
</feature>
<name>A0A3B3RSW2_9TELE</name>
<accession>A0A3B3RSW2</accession>
<feature type="transmembrane region" description="Helical" evidence="5">
    <location>
        <begin position="88"/>
        <end position="118"/>
    </location>
</feature>
<dbReference type="GO" id="GO:0016020">
    <property type="term" value="C:membrane"/>
    <property type="evidence" value="ECO:0007669"/>
    <property type="project" value="UniProtKB-SubCell"/>
</dbReference>
<feature type="transmembrane region" description="Helical" evidence="5">
    <location>
        <begin position="58"/>
        <end position="82"/>
    </location>
</feature>
<proteinExistence type="predicted"/>
<feature type="transmembrane region" description="Helical" evidence="5">
    <location>
        <begin position="139"/>
        <end position="155"/>
    </location>
</feature>
<feature type="transmembrane region" description="Helical" evidence="5">
    <location>
        <begin position="26"/>
        <end position="46"/>
    </location>
</feature>
<keyword evidence="3 5" id="KW-1133">Transmembrane helix</keyword>
<keyword evidence="2 5" id="KW-0812">Transmembrane</keyword>
<keyword evidence="8" id="KW-1185">Reference proteome</keyword>
<evidence type="ECO:0000256" key="5">
    <source>
        <dbReference type="SAM" id="Phobius"/>
    </source>
</evidence>
<evidence type="ECO:0000259" key="6">
    <source>
        <dbReference type="PROSITE" id="PS50262"/>
    </source>
</evidence>
<dbReference type="AlphaFoldDB" id="A0A3B3RSW2"/>
<dbReference type="PRINTS" id="PR01157">
    <property type="entry name" value="P2YPURNOCPTR"/>
</dbReference>
<dbReference type="PROSITE" id="PS50262">
    <property type="entry name" value="G_PROTEIN_RECEP_F1_2"/>
    <property type="match status" value="1"/>
</dbReference>
<evidence type="ECO:0000313" key="7">
    <source>
        <dbReference type="Ensembl" id="ENSPKIP00000021403.1"/>
    </source>
</evidence>
<dbReference type="GO" id="GO:0008188">
    <property type="term" value="F:neuropeptide receptor activity"/>
    <property type="evidence" value="ECO:0007669"/>
    <property type="project" value="InterPro"/>
</dbReference>
<dbReference type="SUPFAM" id="SSF81321">
    <property type="entry name" value="Family A G protein-coupled receptor-like"/>
    <property type="match status" value="1"/>
</dbReference>
<evidence type="ECO:0000256" key="4">
    <source>
        <dbReference type="ARBA" id="ARBA00023136"/>
    </source>
</evidence>
<dbReference type="Gene3D" id="1.20.1070.10">
    <property type="entry name" value="Rhodopsin 7-helix transmembrane proteins"/>
    <property type="match status" value="1"/>
</dbReference>
<reference evidence="7" key="2">
    <citation type="submission" date="2025-09" db="UniProtKB">
        <authorList>
            <consortium name="Ensembl"/>
        </authorList>
    </citation>
    <scope>IDENTIFICATION</scope>
</reference>